<dbReference type="GO" id="GO:0051015">
    <property type="term" value="F:actin filament binding"/>
    <property type="evidence" value="ECO:0000318"/>
    <property type="project" value="GO_Central"/>
</dbReference>
<proteinExistence type="predicted"/>
<evidence type="ECO:0000313" key="2">
    <source>
        <dbReference type="EMBL" id="EDO43244.1"/>
    </source>
</evidence>
<dbReference type="GO" id="GO:0008154">
    <property type="term" value="P:actin polymerization or depolymerization"/>
    <property type="evidence" value="ECO:0000318"/>
    <property type="project" value="GO_Central"/>
</dbReference>
<dbReference type="HOGENOM" id="CLU_002568_0_1_1"/>
<keyword evidence="3" id="KW-1185">Reference proteome</keyword>
<dbReference type="STRING" id="45351.A7RZA9"/>
<dbReference type="Gene3D" id="3.40.20.10">
    <property type="entry name" value="Severin"/>
    <property type="match status" value="2"/>
</dbReference>
<keyword evidence="1" id="KW-0472">Membrane</keyword>
<feature type="transmembrane region" description="Helical" evidence="1">
    <location>
        <begin position="331"/>
        <end position="358"/>
    </location>
</feature>
<gene>
    <name evidence="2" type="ORF">NEMVEDRAFT_v1g204381</name>
</gene>
<dbReference type="PhylomeDB" id="A7RZA9"/>
<sequence length="446" mass="51701">MEETINQTPQFQWKNAIAELSTTDFSSNQNASNPIWAFIDGEKKAKESDQTLVKVWQIHDGEMTVVERLGEFISNRAYIVFGTVKHEYSGDPIRNIHIWVSKKTKSRDYVAAMKLAMIDSRLDDNEYAKFHVQFHREIAQHESDLFHSYFTQVKILKEEGGIKKRLFQFHAEKPVSDPNSRKEKYFKKKWMVEQEFLRGSLCSDDVFLVIDPDHFKVYQWNGRLSNEGEKKEAARIANVVATEWKELQDSQSKSKPSSRITILKLEEIHPPGKDHGMYALFPAMGSKRKEKRTVVDCPLKKLYRLVDGGKLLGSAVEERKVCKSSLTHDNVFLLAYFAVFSLAYFAVFSLAYFAVFLLDTRTQLFVWISQELNTAPIRYKVMLQAEEFLKMEYNQEQSYALPDFLKVDNPQNKASDDFHHPSNKPITLVPENDDVKYLSFDKAFQG</sequence>
<dbReference type="EMBL" id="DS469556">
    <property type="protein sequence ID" value="EDO43244.1"/>
    <property type="molecule type" value="Genomic_DNA"/>
</dbReference>
<evidence type="ECO:0008006" key="4">
    <source>
        <dbReference type="Google" id="ProtNLM"/>
    </source>
</evidence>
<dbReference type="PANTHER" id="PTHR11977:SF137">
    <property type="entry name" value="VILLIN-LIKE PROTEIN QUAIL"/>
    <property type="match status" value="1"/>
</dbReference>
<dbReference type="GO" id="GO:0005737">
    <property type="term" value="C:cytoplasm"/>
    <property type="evidence" value="ECO:0000318"/>
    <property type="project" value="GO_Central"/>
</dbReference>
<dbReference type="AlphaFoldDB" id="A7RZA9"/>
<evidence type="ECO:0000256" key="1">
    <source>
        <dbReference type="SAM" id="Phobius"/>
    </source>
</evidence>
<keyword evidence="1" id="KW-1133">Transmembrane helix</keyword>
<dbReference type="eggNOG" id="KOG0443">
    <property type="taxonomic scope" value="Eukaryota"/>
</dbReference>
<dbReference type="GO" id="GO:0015629">
    <property type="term" value="C:actin cytoskeleton"/>
    <property type="evidence" value="ECO:0000318"/>
    <property type="project" value="GO_Central"/>
</dbReference>
<accession>A7RZA9</accession>
<dbReference type="InParanoid" id="A7RZA9"/>
<dbReference type="InterPro" id="IPR029006">
    <property type="entry name" value="ADF-H/Gelsolin-like_dom_sf"/>
</dbReference>
<dbReference type="PANTHER" id="PTHR11977">
    <property type="entry name" value="VILLIN"/>
    <property type="match status" value="1"/>
</dbReference>
<protein>
    <recommendedName>
        <fullName evidence="4">Gelsolin-like domain-containing protein</fullName>
    </recommendedName>
</protein>
<dbReference type="SUPFAM" id="SSF55753">
    <property type="entry name" value="Actin depolymerizing proteins"/>
    <property type="match status" value="2"/>
</dbReference>
<keyword evidence="1" id="KW-0812">Transmembrane</keyword>
<name>A7RZA9_NEMVE</name>
<dbReference type="InterPro" id="IPR007122">
    <property type="entry name" value="Villin/Gelsolin"/>
</dbReference>
<organism evidence="2 3">
    <name type="scientific">Nematostella vectensis</name>
    <name type="common">Starlet sea anemone</name>
    <dbReference type="NCBI Taxonomy" id="45351"/>
    <lineage>
        <taxon>Eukaryota</taxon>
        <taxon>Metazoa</taxon>
        <taxon>Cnidaria</taxon>
        <taxon>Anthozoa</taxon>
        <taxon>Hexacorallia</taxon>
        <taxon>Actiniaria</taxon>
        <taxon>Edwardsiidae</taxon>
        <taxon>Nematostella</taxon>
    </lineage>
</organism>
<reference evidence="2 3" key="1">
    <citation type="journal article" date="2007" name="Science">
        <title>Sea anemone genome reveals ancestral eumetazoan gene repertoire and genomic organization.</title>
        <authorList>
            <person name="Putnam N.H."/>
            <person name="Srivastava M."/>
            <person name="Hellsten U."/>
            <person name="Dirks B."/>
            <person name="Chapman J."/>
            <person name="Salamov A."/>
            <person name="Terry A."/>
            <person name="Shapiro H."/>
            <person name="Lindquist E."/>
            <person name="Kapitonov V.V."/>
            <person name="Jurka J."/>
            <person name="Genikhovich G."/>
            <person name="Grigoriev I.V."/>
            <person name="Lucas S.M."/>
            <person name="Steele R.E."/>
            <person name="Finnerty J.R."/>
            <person name="Technau U."/>
            <person name="Martindale M.Q."/>
            <person name="Rokhsar D.S."/>
        </authorList>
    </citation>
    <scope>NUCLEOTIDE SEQUENCE [LARGE SCALE GENOMIC DNA]</scope>
    <source>
        <strain evidence="3">CH2 X CH6</strain>
    </source>
</reference>
<evidence type="ECO:0000313" key="3">
    <source>
        <dbReference type="Proteomes" id="UP000001593"/>
    </source>
</evidence>
<dbReference type="OMA" id="NTAPIRY"/>
<dbReference type="Proteomes" id="UP000001593">
    <property type="component" value="Unassembled WGS sequence"/>
</dbReference>